<dbReference type="Proteomes" id="UP001283361">
    <property type="component" value="Unassembled WGS sequence"/>
</dbReference>
<sequence length="75" mass="8501">MSGIRKYQRFLNKTEGIGEVSKELKTWPLWLWSAHVSTSAALAQHRSGPPLSTVSDRGYGRKPPSLLRHLRDQQS</sequence>
<proteinExistence type="predicted"/>
<organism evidence="2 3">
    <name type="scientific">Elysia crispata</name>
    <name type="common">lettuce slug</name>
    <dbReference type="NCBI Taxonomy" id="231223"/>
    <lineage>
        <taxon>Eukaryota</taxon>
        <taxon>Metazoa</taxon>
        <taxon>Spiralia</taxon>
        <taxon>Lophotrochozoa</taxon>
        <taxon>Mollusca</taxon>
        <taxon>Gastropoda</taxon>
        <taxon>Heterobranchia</taxon>
        <taxon>Euthyneura</taxon>
        <taxon>Panpulmonata</taxon>
        <taxon>Sacoglossa</taxon>
        <taxon>Placobranchoidea</taxon>
        <taxon>Plakobranchidae</taxon>
        <taxon>Elysia</taxon>
    </lineage>
</organism>
<gene>
    <name evidence="2" type="ORF">RRG08_040469</name>
</gene>
<name>A0AAE1DEH9_9GAST</name>
<feature type="region of interest" description="Disordered" evidence="1">
    <location>
        <begin position="41"/>
        <end position="75"/>
    </location>
</feature>
<dbReference type="EMBL" id="JAWDGP010004190">
    <property type="protein sequence ID" value="KAK3766950.1"/>
    <property type="molecule type" value="Genomic_DNA"/>
</dbReference>
<protein>
    <submittedName>
        <fullName evidence="2">Uncharacterized protein</fullName>
    </submittedName>
</protein>
<accession>A0AAE1DEH9</accession>
<dbReference type="AlphaFoldDB" id="A0AAE1DEH9"/>
<evidence type="ECO:0000256" key="1">
    <source>
        <dbReference type="SAM" id="MobiDB-lite"/>
    </source>
</evidence>
<comment type="caution">
    <text evidence="2">The sequence shown here is derived from an EMBL/GenBank/DDBJ whole genome shotgun (WGS) entry which is preliminary data.</text>
</comment>
<evidence type="ECO:0000313" key="2">
    <source>
        <dbReference type="EMBL" id="KAK3766950.1"/>
    </source>
</evidence>
<evidence type="ECO:0000313" key="3">
    <source>
        <dbReference type="Proteomes" id="UP001283361"/>
    </source>
</evidence>
<reference evidence="2" key="1">
    <citation type="journal article" date="2023" name="G3 (Bethesda)">
        <title>A reference genome for the long-term kleptoplast-retaining sea slug Elysia crispata morphotype clarki.</title>
        <authorList>
            <person name="Eastman K.E."/>
            <person name="Pendleton A.L."/>
            <person name="Shaikh M.A."/>
            <person name="Suttiyut T."/>
            <person name="Ogas R."/>
            <person name="Tomko P."/>
            <person name="Gavelis G."/>
            <person name="Widhalm J.R."/>
            <person name="Wisecaver J.H."/>
        </authorList>
    </citation>
    <scope>NUCLEOTIDE SEQUENCE</scope>
    <source>
        <strain evidence="2">ECLA1</strain>
    </source>
</reference>
<keyword evidence="3" id="KW-1185">Reference proteome</keyword>